<proteinExistence type="predicted"/>
<evidence type="ECO:0000256" key="1">
    <source>
        <dbReference type="SAM" id="SignalP"/>
    </source>
</evidence>
<accession>A0A1B6LBC1</accession>
<reference evidence="2" key="1">
    <citation type="submission" date="2015-11" db="EMBL/GenBank/DDBJ databases">
        <title>De novo transcriptome assembly of four potential Pierce s Disease insect vectors from Arizona vineyards.</title>
        <authorList>
            <person name="Tassone E.E."/>
        </authorList>
    </citation>
    <scope>NUCLEOTIDE SEQUENCE</scope>
</reference>
<protein>
    <submittedName>
        <fullName evidence="2">Uncharacterized protein</fullName>
    </submittedName>
</protein>
<gene>
    <name evidence="2" type="ORF">g.52575</name>
</gene>
<feature type="signal peptide" evidence="1">
    <location>
        <begin position="1"/>
        <end position="19"/>
    </location>
</feature>
<organism evidence="2">
    <name type="scientific">Graphocephala atropunctata</name>
    <dbReference type="NCBI Taxonomy" id="36148"/>
    <lineage>
        <taxon>Eukaryota</taxon>
        <taxon>Metazoa</taxon>
        <taxon>Ecdysozoa</taxon>
        <taxon>Arthropoda</taxon>
        <taxon>Hexapoda</taxon>
        <taxon>Insecta</taxon>
        <taxon>Pterygota</taxon>
        <taxon>Neoptera</taxon>
        <taxon>Paraneoptera</taxon>
        <taxon>Hemiptera</taxon>
        <taxon>Auchenorrhyncha</taxon>
        <taxon>Membracoidea</taxon>
        <taxon>Cicadellidae</taxon>
        <taxon>Cicadellinae</taxon>
        <taxon>Cicadellini</taxon>
        <taxon>Graphocephala</taxon>
    </lineage>
</organism>
<evidence type="ECO:0000313" key="2">
    <source>
        <dbReference type="EMBL" id="JAT21000.1"/>
    </source>
</evidence>
<dbReference type="EMBL" id="GEBQ01018977">
    <property type="protein sequence ID" value="JAT21000.1"/>
    <property type="molecule type" value="Transcribed_RNA"/>
</dbReference>
<sequence>MFTLLLGAVVLLAATEGEAAGLLAYVPCYDFNKVKFRDPIYDRSQWAPGRNNLSQRGRSDVKIIDQFVKAKGIVYQHVAMVCELTLTHIHIGMYWINDAGSTLYPGEAGILNQSPTHFQFYLRTTRRNHAVEFRVQFYGQYFIQNHSKATASFTCIVVNRLFNGDGDRPDTGCDFINWPSE</sequence>
<keyword evidence="1" id="KW-0732">Signal</keyword>
<feature type="chain" id="PRO_5008587267" evidence="1">
    <location>
        <begin position="20"/>
        <end position="181"/>
    </location>
</feature>
<name>A0A1B6LBC1_9HEMI</name>
<dbReference type="AlphaFoldDB" id="A0A1B6LBC1"/>